<name>A0A0S2UPI3_9PROT</name>
<dbReference type="SMART" id="SM00889">
    <property type="entry name" value="EFG_IV"/>
    <property type="match status" value="1"/>
</dbReference>
<gene>
    <name evidence="8" type="primary">fusA</name>
    <name evidence="10" type="ORF">ASU29_144</name>
</gene>
<dbReference type="Gene3D" id="3.30.70.240">
    <property type="match status" value="1"/>
</dbReference>
<comment type="similarity">
    <text evidence="1 8">Belongs to the TRAFAC class translation factor GTPase superfamily. Classic translation factor GTPase family. EF-G/EF-2 subfamily.</text>
</comment>
<evidence type="ECO:0000256" key="7">
    <source>
        <dbReference type="ARBA" id="ARBA00024731"/>
    </source>
</evidence>
<dbReference type="NCBIfam" id="TIGR00231">
    <property type="entry name" value="small_GTP"/>
    <property type="match status" value="1"/>
</dbReference>
<dbReference type="CDD" id="cd01434">
    <property type="entry name" value="EFG_mtEFG1_IV"/>
    <property type="match status" value="1"/>
</dbReference>
<dbReference type="InterPro" id="IPR005225">
    <property type="entry name" value="Small_GTP-bd"/>
</dbReference>
<dbReference type="Gene3D" id="3.30.70.870">
    <property type="entry name" value="Elongation Factor G (Translational Gtpase), domain 3"/>
    <property type="match status" value="1"/>
</dbReference>
<dbReference type="GO" id="GO:0005525">
    <property type="term" value="F:GTP binding"/>
    <property type="evidence" value="ECO:0007669"/>
    <property type="project" value="UniProtKB-UniRule"/>
</dbReference>
<dbReference type="InterPro" id="IPR027417">
    <property type="entry name" value="P-loop_NTPase"/>
</dbReference>
<dbReference type="GO" id="GO:0003924">
    <property type="term" value="F:GTPase activity"/>
    <property type="evidence" value="ECO:0007669"/>
    <property type="project" value="InterPro"/>
</dbReference>
<dbReference type="InterPro" id="IPR000640">
    <property type="entry name" value="EFG_V-like"/>
</dbReference>
<dbReference type="FunFam" id="3.40.50.300:FF:000029">
    <property type="entry name" value="Elongation factor G"/>
    <property type="match status" value="1"/>
</dbReference>
<evidence type="ECO:0000313" key="10">
    <source>
        <dbReference type="EMBL" id="ALP70057.1"/>
    </source>
</evidence>
<comment type="subcellular location">
    <subcellularLocation>
        <location evidence="8">Cytoplasm</location>
    </subcellularLocation>
</comment>
<dbReference type="InterPro" id="IPR014721">
    <property type="entry name" value="Ribsml_uS5_D2-typ_fold_subgr"/>
</dbReference>
<dbReference type="InterPro" id="IPR035647">
    <property type="entry name" value="EFG_III/V"/>
</dbReference>
<dbReference type="CDD" id="cd03713">
    <property type="entry name" value="EFG_mtEFG_C"/>
    <property type="match status" value="1"/>
</dbReference>
<keyword evidence="4 8" id="KW-0251">Elongation factor</keyword>
<dbReference type="InterPro" id="IPR047872">
    <property type="entry name" value="EFG_IV"/>
</dbReference>
<dbReference type="PRINTS" id="PR00315">
    <property type="entry name" value="ELONGATNFCT"/>
</dbReference>
<sequence length="688" mass="78540">MKNSIINNLRNIGISAHIDAGKTTTTERILFFSGVNHKIGEVHKGEATMDWMDQEQERGITINSAATTIFWYNDNLKYQINIIDTPGHVDFTIEVERSMRIIDAACMIYCGVAGVQSQSESVWRQSIKYNISKLIFINKMDREGADYYKIYNDLKIKLNANPLPVFIPYFLNNNFIGVIDLINFKLILWDDYKKGLKYIYKDIPKNYLILSSFWRDKLIEVSIEKDDFLINKFFNDELYNFEIYLSLRLKTINCEIQPMICGSSFKNKGIQCLLECIVRFLPSPLDTKISGFNNNNERILIKPQDSKFLGLAFKFVNDIFIGNLIFFRVYSGTLNSGDLILNPISKKKEKISRILRIHANQKEDINFISSGDIAAAAGLKYFKTGDTMCSPDNLITLDSITFPEPVISQCLIIKNKLEEDKVLNALNKLSFEDPSFKFCIDNNTKQIIIKGMGELHLEVTVEKMKREYNLDIYSEKPRVSYKETIKKSSHCIEGKYIRQSGGRGQYGHVVIDIMPGERGSGFKFFNKIKSGSIPKEYISCIEKSFEESLNTGVLKGFPVTDINILLIDGSYHDVDSSENAFKIAANIALKEGLKISEPIILEPIMELHVETPEEYVGNVLSDIATKRGNLLNMEDSFNNYKILKCNAPLSEMFNYSTNLRSMTKGRGTYNMVFSFYCELPSGIIKNII</sequence>
<evidence type="ECO:0000256" key="8">
    <source>
        <dbReference type="HAMAP-Rule" id="MF_00054"/>
    </source>
</evidence>
<evidence type="ECO:0000256" key="3">
    <source>
        <dbReference type="ARBA" id="ARBA00022741"/>
    </source>
</evidence>
<protein>
    <recommendedName>
        <fullName evidence="2 8">Elongation factor G</fullName>
        <shortName evidence="8">EF-G</shortName>
    </recommendedName>
</protein>
<dbReference type="Proteomes" id="UP000055684">
    <property type="component" value="Chromosome"/>
</dbReference>
<dbReference type="GO" id="GO:0032790">
    <property type="term" value="P:ribosome disassembly"/>
    <property type="evidence" value="ECO:0007669"/>
    <property type="project" value="TreeGrafter"/>
</dbReference>
<dbReference type="InterPro" id="IPR005517">
    <property type="entry name" value="Transl_elong_EFG/EF2_IV"/>
</dbReference>
<dbReference type="SUPFAM" id="SSF52540">
    <property type="entry name" value="P-loop containing nucleoside triphosphate hydrolases"/>
    <property type="match status" value="1"/>
</dbReference>
<dbReference type="OrthoDB" id="9804431at2"/>
<dbReference type="InterPro" id="IPR031157">
    <property type="entry name" value="G_TR_CS"/>
</dbReference>
<dbReference type="SUPFAM" id="SSF54211">
    <property type="entry name" value="Ribosomal protein S5 domain 2-like"/>
    <property type="match status" value="1"/>
</dbReference>
<dbReference type="EMBL" id="CP013211">
    <property type="protein sequence ID" value="ALP70057.1"/>
    <property type="molecule type" value="Genomic_DNA"/>
</dbReference>
<dbReference type="PANTHER" id="PTHR43261:SF1">
    <property type="entry name" value="RIBOSOME-RELEASING FACTOR 2, MITOCHONDRIAL"/>
    <property type="match status" value="1"/>
</dbReference>
<dbReference type="NCBIfam" id="NF009381">
    <property type="entry name" value="PRK12740.1-5"/>
    <property type="match status" value="1"/>
</dbReference>
<dbReference type="GO" id="GO:0005737">
    <property type="term" value="C:cytoplasm"/>
    <property type="evidence" value="ECO:0007669"/>
    <property type="project" value="UniProtKB-SubCell"/>
</dbReference>
<dbReference type="FunFam" id="3.30.70.240:FF:000001">
    <property type="entry name" value="Elongation factor G"/>
    <property type="match status" value="1"/>
</dbReference>
<feature type="binding site" evidence="8">
    <location>
        <begin position="138"/>
        <end position="141"/>
    </location>
    <ligand>
        <name>GTP</name>
        <dbReference type="ChEBI" id="CHEBI:37565"/>
    </ligand>
</feature>
<dbReference type="NCBIfam" id="TIGR00484">
    <property type="entry name" value="EF-G"/>
    <property type="match status" value="1"/>
</dbReference>
<dbReference type="CDD" id="cd04088">
    <property type="entry name" value="EFG_mtEFG_II"/>
    <property type="match status" value="1"/>
</dbReference>
<dbReference type="Pfam" id="PF03144">
    <property type="entry name" value="GTP_EFTU_D2"/>
    <property type="match status" value="1"/>
</dbReference>
<keyword evidence="5 8" id="KW-0648">Protein biosynthesis</keyword>
<dbReference type="Pfam" id="PF00679">
    <property type="entry name" value="EFG_C"/>
    <property type="match status" value="1"/>
</dbReference>
<dbReference type="InterPro" id="IPR009000">
    <property type="entry name" value="Transl_B-barrel_sf"/>
</dbReference>
<dbReference type="FunFam" id="2.40.30.10:FF:000006">
    <property type="entry name" value="Elongation factor G"/>
    <property type="match status" value="1"/>
</dbReference>
<evidence type="ECO:0000256" key="5">
    <source>
        <dbReference type="ARBA" id="ARBA00022917"/>
    </source>
</evidence>
<comment type="function">
    <text evidence="7 8">Catalyzes the GTP-dependent ribosomal translocation step during translation elongation. During this step, the ribosome changes from the pre-translocational (PRE) to the post-translocational (POST) state as the newly formed A-site-bound peptidyl-tRNA and P-site-bound deacylated tRNA move to the P and E sites, respectively. Catalyzes the coordinated movement of the two tRNA molecules, the mRNA and conformational changes in the ribosome.</text>
</comment>
<dbReference type="PROSITE" id="PS51722">
    <property type="entry name" value="G_TR_2"/>
    <property type="match status" value="1"/>
</dbReference>
<dbReference type="InterPro" id="IPR000795">
    <property type="entry name" value="T_Tr_GTP-bd_dom"/>
</dbReference>
<dbReference type="GO" id="GO:0003746">
    <property type="term" value="F:translation elongation factor activity"/>
    <property type="evidence" value="ECO:0007669"/>
    <property type="project" value="UniProtKB-UniRule"/>
</dbReference>
<dbReference type="Gene3D" id="3.40.50.300">
    <property type="entry name" value="P-loop containing nucleotide triphosphate hydrolases"/>
    <property type="match status" value="2"/>
</dbReference>
<reference evidence="11" key="1">
    <citation type="submission" date="2015-11" db="EMBL/GenBank/DDBJ databases">
        <title>Complete genome sequences of the obligate symbionts Candidatus Sulcia muelleri and Candidatus Nasuia deltocephalinicola from the pestiferous leafhopper, Macrosteles quadripunctulatus (Hemiptera: Cicadellidae).</title>
        <authorList>
            <person name="Bennett G.M."/>
            <person name="Abba S."/>
            <person name="Kube M."/>
            <person name="Marzachi C."/>
        </authorList>
    </citation>
    <scope>NUCLEOTIDE SEQUENCE [LARGE SCALE GENOMIC DNA]</scope>
    <source>
        <strain evidence="11">PUNC</strain>
    </source>
</reference>
<evidence type="ECO:0000313" key="11">
    <source>
        <dbReference type="Proteomes" id="UP000055684"/>
    </source>
</evidence>
<evidence type="ECO:0000259" key="9">
    <source>
        <dbReference type="PROSITE" id="PS51722"/>
    </source>
</evidence>
<dbReference type="InterPro" id="IPR041095">
    <property type="entry name" value="EFG_II"/>
</dbReference>
<dbReference type="Pfam" id="PF00009">
    <property type="entry name" value="GTP_EFTU"/>
    <property type="match status" value="1"/>
</dbReference>
<dbReference type="InterPro" id="IPR035649">
    <property type="entry name" value="EFG_V"/>
</dbReference>
<feature type="binding site" evidence="8">
    <location>
        <begin position="84"/>
        <end position="88"/>
    </location>
    <ligand>
        <name>GTP</name>
        <dbReference type="ChEBI" id="CHEBI:37565"/>
    </ligand>
</feature>
<keyword evidence="3 8" id="KW-0547">Nucleotide-binding</keyword>
<dbReference type="SUPFAM" id="SSF50447">
    <property type="entry name" value="Translation proteins"/>
    <property type="match status" value="1"/>
</dbReference>
<dbReference type="Pfam" id="PF03764">
    <property type="entry name" value="EFG_IV"/>
    <property type="match status" value="1"/>
</dbReference>
<dbReference type="AlphaFoldDB" id="A0A0S2UPI3"/>
<keyword evidence="6 8" id="KW-0342">GTP-binding</keyword>
<dbReference type="InterPro" id="IPR004540">
    <property type="entry name" value="Transl_elong_EFG/EF2"/>
</dbReference>
<dbReference type="CDD" id="cd16262">
    <property type="entry name" value="EFG_III"/>
    <property type="match status" value="1"/>
</dbReference>
<dbReference type="GO" id="GO:0097216">
    <property type="term" value="F:guanosine tetraphosphate binding"/>
    <property type="evidence" value="ECO:0007669"/>
    <property type="project" value="UniProtKB-ARBA"/>
</dbReference>
<proteinExistence type="inferred from homology"/>
<feature type="binding site" evidence="8">
    <location>
        <begin position="16"/>
        <end position="23"/>
    </location>
    <ligand>
        <name>GTP</name>
        <dbReference type="ChEBI" id="CHEBI:37565"/>
    </ligand>
</feature>
<dbReference type="InterPro" id="IPR020568">
    <property type="entry name" value="Ribosomal_Su5_D2-typ_SF"/>
</dbReference>
<dbReference type="PANTHER" id="PTHR43261">
    <property type="entry name" value="TRANSLATION ELONGATION FACTOR G-RELATED"/>
    <property type="match status" value="1"/>
</dbReference>
<dbReference type="PROSITE" id="PS00301">
    <property type="entry name" value="G_TR_1"/>
    <property type="match status" value="1"/>
</dbReference>
<evidence type="ECO:0000256" key="1">
    <source>
        <dbReference type="ARBA" id="ARBA00005870"/>
    </source>
</evidence>
<evidence type="ECO:0000256" key="4">
    <source>
        <dbReference type="ARBA" id="ARBA00022768"/>
    </source>
</evidence>
<reference evidence="10 11" key="2">
    <citation type="journal article" date="2016" name="Genome Announc.">
        <title>Complete Genome Sequences of the Obligate Symbionts 'Candidatus Sulcia muelleri' and 'Ca. Nasuia deltocephalinicola' from the Pestiferous Leafhopper Macrosteles quadripunctulatus (Hemiptera: Cicadellidae).</title>
        <authorList>
            <person name="Bennett G.M."/>
            <person name="Abba S."/>
            <person name="Kube M."/>
            <person name="Marzachi C."/>
        </authorList>
    </citation>
    <scope>NUCLEOTIDE SEQUENCE [LARGE SCALE GENOMIC DNA]</scope>
    <source>
        <strain evidence="10 11">PUNC</strain>
    </source>
</reference>
<dbReference type="Pfam" id="PF14492">
    <property type="entry name" value="EFG_III"/>
    <property type="match status" value="1"/>
</dbReference>
<accession>A0A0S2UPI3</accession>
<dbReference type="HAMAP" id="MF_00054_B">
    <property type="entry name" value="EF_G_EF_2_B"/>
    <property type="match status" value="1"/>
</dbReference>
<keyword evidence="8" id="KW-0963">Cytoplasm</keyword>
<dbReference type="CDD" id="cd01886">
    <property type="entry name" value="EF-G"/>
    <property type="match status" value="1"/>
</dbReference>
<organism evidence="10 11">
    <name type="scientific">Candidatus Nasuia deltocephalincola</name>
    <dbReference type="NCBI Taxonomy" id="1160784"/>
    <lineage>
        <taxon>Bacteria</taxon>
        <taxon>Pseudomonadati</taxon>
        <taxon>Pseudomonadota</taxon>
        <taxon>Betaproteobacteria</taxon>
        <taxon>Candidatus Nasuia</taxon>
    </lineage>
</organism>
<dbReference type="SUPFAM" id="SSF54980">
    <property type="entry name" value="EF-G C-terminal domain-like"/>
    <property type="match status" value="2"/>
</dbReference>
<feature type="domain" description="Tr-type G" evidence="9">
    <location>
        <begin position="7"/>
        <end position="285"/>
    </location>
</feature>
<evidence type="ECO:0000256" key="6">
    <source>
        <dbReference type="ARBA" id="ARBA00023134"/>
    </source>
</evidence>
<evidence type="ECO:0000256" key="2">
    <source>
        <dbReference type="ARBA" id="ARBA00017872"/>
    </source>
</evidence>
<dbReference type="InterPro" id="IPR004161">
    <property type="entry name" value="EFTu-like_2"/>
</dbReference>
<dbReference type="InterPro" id="IPR009022">
    <property type="entry name" value="EFG_III"/>
</dbReference>
<dbReference type="PATRIC" id="fig|1160784.3.peg.107"/>
<dbReference type="Gene3D" id="3.30.230.10">
    <property type="match status" value="1"/>
</dbReference>
<dbReference type="SMART" id="SM00838">
    <property type="entry name" value="EFG_C"/>
    <property type="match status" value="1"/>
</dbReference>